<dbReference type="InterPro" id="IPR050266">
    <property type="entry name" value="AB_hydrolase_sf"/>
</dbReference>
<organism evidence="2 3">
    <name type="scientific">Hydrogenophaga electricum</name>
    <dbReference type="NCBI Taxonomy" id="1230953"/>
    <lineage>
        <taxon>Bacteria</taxon>
        <taxon>Pseudomonadati</taxon>
        <taxon>Pseudomonadota</taxon>
        <taxon>Betaproteobacteria</taxon>
        <taxon>Burkholderiales</taxon>
        <taxon>Comamonadaceae</taxon>
        <taxon>Hydrogenophaga</taxon>
    </lineage>
</organism>
<comment type="caution">
    <text evidence="2">The sequence shown here is derived from an EMBL/GenBank/DDBJ whole genome shotgun (WGS) entry which is preliminary data.</text>
</comment>
<reference evidence="3" key="1">
    <citation type="journal article" date="2019" name="Int. J. Syst. Evol. Microbiol.">
        <title>The Global Catalogue of Microorganisms (GCM) 10K type strain sequencing project: providing services to taxonomists for standard genome sequencing and annotation.</title>
        <authorList>
            <consortium name="The Broad Institute Genomics Platform"/>
            <consortium name="The Broad Institute Genome Sequencing Center for Infectious Disease"/>
            <person name="Wu L."/>
            <person name="Ma J."/>
        </authorList>
    </citation>
    <scope>NUCLEOTIDE SEQUENCE [LARGE SCALE GENOMIC DNA]</scope>
    <source>
        <strain evidence="3">NBRC 109341</strain>
    </source>
</reference>
<evidence type="ECO:0000259" key="1">
    <source>
        <dbReference type="Pfam" id="PF12697"/>
    </source>
</evidence>
<dbReference type="SUPFAM" id="SSF53474">
    <property type="entry name" value="alpha/beta-Hydrolases"/>
    <property type="match status" value="1"/>
</dbReference>
<evidence type="ECO:0000313" key="2">
    <source>
        <dbReference type="EMBL" id="GLS14586.1"/>
    </source>
</evidence>
<proteinExistence type="predicted"/>
<dbReference type="InterPro" id="IPR029058">
    <property type="entry name" value="AB_hydrolase_fold"/>
</dbReference>
<name>A0ABQ6C8E7_9BURK</name>
<keyword evidence="2" id="KW-0378">Hydrolase</keyword>
<dbReference type="InterPro" id="IPR000073">
    <property type="entry name" value="AB_hydrolase_1"/>
</dbReference>
<accession>A0ABQ6C8E7</accession>
<dbReference type="Gene3D" id="3.40.50.1820">
    <property type="entry name" value="alpha/beta hydrolase"/>
    <property type="match status" value="1"/>
</dbReference>
<dbReference type="RefSeq" id="WP_284307679.1">
    <property type="nucleotide sequence ID" value="NZ_BSPB01000013.1"/>
</dbReference>
<keyword evidence="3" id="KW-1185">Reference proteome</keyword>
<dbReference type="PANTHER" id="PTHR43798">
    <property type="entry name" value="MONOACYLGLYCEROL LIPASE"/>
    <property type="match status" value="1"/>
</dbReference>
<sequence>MTNLSPPQSAPTDPVLQAAQQVLRVKPSPPRAWPTGTVSTTFDIEAPAGWPDGPRVPVTLHRRGEGPAVLLVHGWQSQAADLMPLGDALIAAGFSVWAPDLPGHGHSGGQHLAIPQAANALREIGRLAGPFALAIGHSYGGASLVHALAQGLAVQRVVLLAAPTHYGQFVRLAARQRGLDAAQTEALLARLHEVTGEHPDRIDMARQAEALSAPALLMHSADDTVVPAAGLHAVAQRWRGARWHPLEGLGHFRLLDDPGVLQTIRRFAAESPPPAALSAAAA</sequence>
<dbReference type="EMBL" id="BSPB01000013">
    <property type="protein sequence ID" value="GLS14586.1"/>
    <property type="molecule type" value="Genomic_DNA"/>
</dbReference>
<gene>
    <name evidence="2" type="ORF">GCM10007935_20170</name>
</gene>
<protein>
    <submittedName>
        <fullName evidence="2">Alpha/beta hydrolase</fullName>
    </submittedName>
</protein>
<dbReference type="Pfam" id="PF12697">
    <property type="entry name" value="Abhydrolase_6"/>
    <property type="match status" value="1"/>
</dbReference>
<evidence type="ECO:0000313" key="3">
    <source>
        <dbReference type="Proteomes" id="UP001156903"/>
    </source>
</evidence>
<dbReference type="GO" id="GO:0016787">
    <property type="term" value="F:hydrolase activity"/>
    <property type="evidence" value="ECO:0007669"/>
    <property type="project" value="UniProtKB-KW"/>
</dbReference>
<dbReference type="Proteomes" id="UP001156903">
    <property type="component" value="Unassembled WGS sequence"/>
</dbReference>
<feature type="domain" description="AB hydrolase-1" evidence="1">
    <location>
        <begin position="69"/>
        <end position="258"/>
    </location>
</feature>